<dbReference type="InterPro" id="IPR041588">
    <property type="entry name" value="Integrase_H2C2"/>
</dbReference>
<dbReference type="GO" id="GO:0003964">
    <property type="term" value="F:RNA-directed DNA polymerase activity"/>
    <property type="evidence" value="ECO:0007669"/>
    <property type="project" value="UniProtKB-EC"/>
</dbReference>
<comment type="caution">
    <text evidence="4">The sequence shown here is derived from an EMBL/GenBank/DDBJ whole genome shotgun (WGS) entry which is preliminary data.</text>
</comment>
<evidence type="ECO:0000313" key="4">
    <source>
        <dbReference type="EMBL" id="CAH4034499.1"/>
    </source>
</evidence>
<accession>A0A9P0TN14</accession>
<reference evidence="4" key="1">
    <citation type="submission" date="2022-05" db="EMBL/GenBank/DDBJ databases">
        <authorList>
            <person name="Okamura Y."/>
        </authorList>
    </citation>
    <scope>NUCLEOTIDE SEQUENCE</scope>
</reference>
<protein>
    <recommendedName>
        <fullName evidence="1">RNA-directed DNA polymerase</fullName>
        <ecNumber evidence="1">2.7.7.49</ecNumber>
    </recommendedName>
</protein>
<dbReference type="Pfam" id="PF17921">
    <property type="entry name" value="Integrase_H2C2"/>
    <property type="match status" value="1"/>
</dbReference>
<feature type="region of interest" description="Disordered" evidence="2">
    <location>
        <begin position="39"/>
        <end position="61"/>
    </location>
</feature>
<dbReference type="AlphaFoldDB" id="A0A9P0TN14"/>
<dbReference type="InterPro" id="IPR050951">
    <property type="entry name" value="Retrovirus_Pol_polyprotein"/>
</dbReference>
<dbReference type="PANTHER" id="PTHR37984:SF15">
    <property type="entry name" value="INTEGRASE CATALYTIC DOMAIN-CONTAINING PROTEIN"/>
    <property type="match status" value="1"/>
</dbReference>
<evidence type="ECO:0000256" key="1">
    <source>
        <dbReference type="ARBA" id="ARBA00012493"/>
    </source>
</evidence>
<evidence type="ECO:0000259" key="3">
    <source>
        <dbReference type="Pfam" id="PF17921"/>
    </source>
</evidence>
<dbReference type="PANTHER" id="PTHR37984">
    <property type="entry name" value="PROTEIN CBG26694"/>
    <property type="match status" value="1"/>
</dbReference>
<dbReference type="Proteomes" id="UP001152562">
    <property type="component" value="Unassembled WGS sequence"/>
</dbReference>
<feature type="domain" description="Integrase zinc-binding" evidence="3">
    <location>
        <begin position="151"/>
        <end position="207"/>
    </location>
</feature>
<evidence type="ECO:0000313" key="5">
    <source>
        <dbReference type="Proteomes" id="UP001152562"/>
    </source>
</evidence>
<name>A0A9P0TN14_PIEBR</name>
<gene>
    <name evidence="4" type="ORF">PIBRA_LOCUS10680</name>
</gene>
<dbReference type="EC" id="2.7.7.49" evidence="1"/>
<evidence type="ECO:0000256" key="2">
    <source>
        <dbReference type="SAM" id="MobiDB-lite"/>
    </source>
</evidence>
<dbReference type="FunFam" id="1.10.340.70:FF:000001">
    <property type="entry name" value="Retrovirus-related Pol polyprotein from transposon gypsy-like Protein"/>
    <property type="match status" value="1"/>
</dbReference>
<dbReference type="EMBL" id="CALOZG010000040">
    <property type="protein sequence ID" value="CAH4034499.1"/>
    <property type="molecule type" value="Genomic_DNA"/>
</dbReference>
<dbReference type="Gene3D" id="1.10.340.70">
    <property type="match status" value="1"/>
</dbReference>
<keyword evidence="5" id="KW-1185">Reference proteome</keyword>
<organism evidence="4 5">
    <name type="scientific">Pieris brassicae</name>
    <name type="common">White butterfly</name>
    <name type="synonym">Large white butterfly</name>
    <dbReference type="NCBI Taxonomy" id="7116"/>
    <lineage>
        <taxon>Eukaryota</taxon>
        <taxon>Metazoa</taxon>
        <taxon>Ecdysozoa</taxon>
        <taxon>Arthropoda</taxon>
        <taxon>Hexapoda</taxon>
        <taxon>Insecta</taxon>
        <taxon>Pterygota</taxon>
        <taxon>Neoptera</taxon>
        <taxon>Endopterygota</taxon>
        <taxon>Lepidoptera</taxon>
        <taxon>Glossata</taxon>
        <taxon>Ditrysia</taxon>
        <taxon>Papilionoidea</taxon>
        <taxon>Pieridae</taxon>
        <taxon>Pierinae</taxon>
        <taxon>Pieris</taxon>
    </lineage>
</organism>
<proteinExistence type="predicted"/>
<sequence>MWTDRLVINKSGTQFEQFWITIRKPCQYFSDMLSTNERELRSSDDVSQGPCDNVNEEDGRDNEPVRILRTDTISPDWCGKLIQEEQHQDSDIKPILDWMKSSAVKPQWSKVASTSTTTKTYWAQWDSLVLHNGVLCRKLKNAQGDHLQLVVPRLKVRDILEMCHTDLSSGHLGLKRTLMKVKEMFYWTHYREDVEDWINKCRACAAVEDPQTRSRWEKIMAPCKEGNDARDEHV</sequence>